<proteinExistence type="predicted"/>
<dbReference type="EMBL" id="LR796466">
    <property type="protein sequence ID" value="CAB4146695.1"/>
    <property type="molecule type" value="Genomic_DNA"/>
</dbReference>
<accession>A0A6J5MHZ3</accession>
<organism evidence="1">
    <name type="scientific">uncultured Caudovirales phage</name>
    <dbReference type="NCBI Taxonomy" id="2100421"/>
    <lineage>
        <taxon>Viruses</taxon>
        <taxon>Duplodnaviria</taxon>
        <taxon>Heunggongvirae</taxon>
        <taxon>Uroviricota</taxon>
        <taxon>Caudoviricetes</taxon>
        <taxon>Peduoviridae</taxon>
        <taxon>Maltschvirus</taxon>
        <taxon>Maltschvirus maltsch</taxon>
    </lineage>
</organism>
<name>A0A6J5MHZ3_9CAUD</name>
<reference evidence="1" key="1">
    <citation type="submission" date="2020-04" db="EMBL/GenBank/DDBJ databases">
        <authorList>
            <person name="Chiriac C."/>
            <person name="Salcher M."/>
            <person name="Ghai R."/>
            <person name="Kavagutti S V."/>
        </authorList>
    </citation>
    <scope>NUCLEOTIDE SEQUENCE</scope>
</reference>
<sequence length="88" mass="9788">MKASKFTQDQVEDFTALFMAVNHAIDDYPKNLVFSMLGALLEKLIISQVDDHNTALGLVGCFTEILVDNLDEHYAKESRPRGDSGAKE</sequence>
<gene>
    <name evidence="1" type="ORF">UFOVP500_53</name>
</gene>
<protein>
    <submittedName>
        <fullName evidence="1">Uncharacterized protein</fullName>
    </submittedName>
</protein>
<evidence type="ECO:0000313" key="1">
    <source>
        <dbReference type="EMBL" id="CAB4146695.1"/>
    </source>
</evidence>